<dbReference type="EMBL" id="JAFLCK010000011">
    <property type="protein sequence ID" value="MBN8660511.1"/>
    <property type="molecule type" value="Genomic_DNA"/>
</dbReference>
<dbReference type="InterPro" id="IPR036388">
    <property type="entry name" value="WH-like_DNA-bd_sf"/>
</dbReference>
<evidence type="ECO:0000259" key="4">
    <source>
        <dbReference type="PROSITE" id="PS50987"/>
    </source>
</evidence>
<accession>A0A8J7P8F8</accession>
<dbReference type="InterPro" id="IPR001845">
    <property type="entry name" value="HTH_ArsR_DNA-bd_dom"/>
</dbReference>
<sequence length="107" mass="11735">METENAVKALAALAQTTRLEIFRLLVRKGPQGISAGKLSEHFAMPPATMSFHLKELTSAGLIVQRRESRSLIYAANFSAMNQLLAFLMENCCSEGSSCSNIEVENNE</sequence>
<feature type="domain" description="HTH arsR-type" evidence="4">
    <location>
        <begin position="1"/>
        <end position="95"/>
    </location>
</feature>
<dbReference type="GO" id="GO:0003677">
    <property type="term" value="F:DNA binding"/>
    <property type="evidence" value="ECO:0007669"/>
    <property type="project" value="UniProtKB-KW"/>
</dbReference>
<organism evidence="5 6">
    <name type="scientific">Candidatus Obscuribacter phosphatis</name>
    <dbReference type="NCBI Taxonomy" id="1906157"/>
    <lineage>
        <taxon>Bacteria</taxon>
        <taxon>Bacillati</taxon>
        <taxon>Candidatus Melainabacteria</taxon>
        <taxon>Candidatus Obscuribacterales</taxon>
        <taxon>Candidatus Obscuribacteraceae</taxon>
        <taxon>Candidatus Obscuribacter</taxon>
    </lineage>
</organism>
<dbReference type="CDD" id="cd00090">
    <property type="entry name" value="HTH_ARSR"/>
    <property type="match status" value="1"/>
</dbReference>
<dbReference type="PROSITE" id="PS50987">
    <property type="entry name" value="HTH_ARSR_2"/>
    <property type="match status" value="1"/>
</dbReference>
<dbReference type="NCBIfam" id="NF033788">
    <property type="entry name" value="HTH_metalloreg"/>
    <property type="match status" value="1"/>
</dbReference>
<name>A0A8J7P8F8_9BACT</name>
<dbReference type="PANTHER" id="PTHR43132">
    <property type="entry name" value="ARSENICAL RESISTANCE OPERON REPRESSOR ARSR-RELATED"/>
    <property type="match status" value="1"/>
</dbReference>
<dbReference type="Proteomes" id="UP000664277">
    <property type="component" value="Unassembled WGS sequence"/>
</dbReference>
<keyword evidence="1" id="KW-0805">Transcription regulation</keyword>
<dbReference type="PRINTS" id="PR00778">
    <property type="entry name" value="HTHARSR"/>
</dbReference>
<protein>
    <submittedName>
        <fullName evidence="5">Helix-turn-helix transcriptional regulator</fullName>
    </submittedName>
</protein>
<keyword evidence="3" id="KW-0804">Transcription</keyword>
<dbReference type="PANTHER" id="PTHR43132:SF2">
    <property type="entry name" value="ARSENICAL RESISTANCE OPERON REPRESSOR ARSR-RELATED"/>
    <property type="match status" value="1"/>
</dbReference>
<dbReference type="InterPro" id="IPR051011">
    <property type="entry name" value="Metal_resp_trans_reg"/>
</dbReference>
<evidence type="ECO:0000313" key="6">
    <source>
        <dbReference type="Proteomes" id="UP000664277"/>
    </source>
</evidence>
<evidence type="ECO:0000256" key="3">
    <source>
        <dbReference type="ARBA" id="ARBA00023163"/>
    </source>
</evidence>
<dbReference type="AlphaFoldDB" id="A0A8J7P8F8"/>
<dbReference type="SUPFAM" id="SSF46785">
    <property type="entry name" value="Winged helix' DNA-binding domain"/>
    <property type="match status" value="1"/>
</dbReference>
<dbReference type="GO" id="GO:0003700">
    <property type="term" value="F:DNA-binding transcription factor activity"/>
    <property type="evidence" value="ECO:0007669"/>
    <property type="project" value="InterPro"/>
</dbReference>
<evidence type="ECO:0000256" key="1">
    <source>
        <dbReference type="ARBA" id="ARBA00023015"/>
    </source>
</evidence>
<dbReference type="Pfam" id="PF12840">
    <property type="entry name" value="HTH_20"/>
    <property type="match status" value="1"/>
</dbReference>
<dbReference type="SMART" id="SM00418">
    <property type="entry name" value="HTH_ARSR"/>
    <property type="match status" value="1"/>
</dbReference>
<evidence type="ECO:0000256" key="2">
    <source>
        <dbReference type="ARBA" id="ARBA00023125"/>
    </source>
</evidence>
<dbReference type="InterPro" id="IPR011991">
    <property type="entry name" value="ArsR-like_HTH"/>
</dbReference>
<dbReference type="Gene3D" id="1.10.10.10">
    <property type="entry name" value="Winged helix-like DNA-binding domain superfamily/Winged helix DNA-binding domain"/>
    <property type="match status" value="1"/>
</dbReference>
<evidence type="ECO:0000313" key="5">
    <source>
        <dbReference type="EMBL" id="MBN8660511.1"/>
    </source>
</evidence>
<keyword evidence="2" id="KW-0238">DNA-binding</keyword>
<comment type="caution">
    <text evidence="5">The sequence shown here is derived from an EMBL/GenBank/DDBJ whole genome shotgun (WGS) entry which is preliminary data.</text>
</comment>
<dbReference type="InterPro" id="IPR036390">
    <property type="entry name" value="WH_DNA-bd_sf"/>
</dbReference>
<reference evidence="5" key="1">
    <citation type="submission" date="2021-02" db="EMBL/GenBank/DDBJ databases">
        <title>Genome-Resolved Metagenomics of a Microbial Community Performing Photosynthetic Biological Nutrient Removal.</title>
        <authorList>
            <person name="Mcdaniel E.A."/>
        </authorList>
    </citation>
    <scope>NUCLEOTIDE SEQUENCE</scope>
    <source>
        <strain evidence="5">UWPOB_OBS1</strain>
    </source>
</reference>
<proteinExistence type="predicted"/>
<gene>
    <name evidence="5" type="ORF">J0M35_09130</name>
</gene>